<gene>
    <name evidence="1" type="ORF">ABFV83_07120</name>
</gene>
<dbReference type="AlphaFoldDB" id="A0AAU7PT33"/>
<organism evidence="1">
    <name type="scientific">Lacrimispora sp. BS-2</name>
    <dbReference type="NCBI Taxonomy" id="3151850"/>
    <lineage>
        <taxon>Bacteria</taxon>
        <taxon>Bacillati</taxon>
        <taxon>Bacillota</taxon>
        <taxon>Clostridia</taxon>
        <taxon>Lachnospirales</taxon>
        <taxon>Lachnospiraceae</taxon>
        <taxon>Lacrimispora</taxon>
    </lineage>
</organism>
<name>A0AAU7PT33_9FIRM</name>
<protein>
    <submittedName>
        <fullName evidence="1">Uncharacterized protein</fullName>
    </submittedName>
</protein>
<sequence>MMKISWFDRLYVGEKAKKKRYRIIQGIRRLKPGPGIYVITPAINGNNILDIYPAMTLLWPLYREEEFLILGIASGYWEALEVAGNIISDMYRKTGGFDLSAFIEEQGYLHAPNARVKAGKEAGKV</sequence>
<accession>A0AAU7PT33</accession>
<proteinExistence type="predicted"/>
<reference evidence="1" key="1">
    <citation type="submission" date="2024-06" db="EMBL/GenBank/DDBJ databases">
        <title>Lacrimispora cavernae sp. nov., a novel anaerobe isolated from bat guano pile inside a cave.</title>
        <authorList>
            <person name="Miller S.L."/>
            <person name="Lu N."/>
            <person name="King J."/>
            <person name="Sankaranarayanan K."/>
            <person name="Lawson P.A."/>
        </authorList>
    </citation>
    <scope>NUCLEOTIDE SEQUENCE</scope>
    <source>
        <strain evidence="1">BS-2</strain>
    </source>
</reference>
<dbReference type="RefSeq" id="WP_349948213.1">
    <property type="nucleotide sequence ID" value="NZ_CP157940.1"/>
</dbReference>
<dbReference type="EMBL" id="CP157940">
    <property type="protein sequence ID" value="XBS55554.1"/>
    <property type="molecule type" value="Genomic_DNA"/>
</dbReference>
<evidence type="ECO:0000313" key="1">
    <source>
        <dbReference type="EMBL" id="XBS55554.1"/>
    </source>
</evidence>